<evidence type="ECO:0000313" key="4">
    <source>
        <dbReference type="Proteomes" id="UP001409291"/>
    </source>
</evidence>
<protein>
    <submittedName>
        <fullName evidence="3">Z1 domain-containing protein</fullName>
    </submittedName>
</protein>
<organism evidence="3 4">
    <name type="scientific">Sphingobacterium kitahiroshimense</name>
    <dbReference type="NCBI Taxonomy" id="470446"/>
    <lineage>
        <taxon>Bacteria</taxon>
        <taxon>Pseudomonadati</taxon>
        <taxon>Bacteroidota</taxon>
        <taxon>Sphingobacteriia</taxon>
        <taxon>Sphingobacteriales</taxon>
        <taxon>Sphingobacteriaceae</taxon>
        <taxon>Sphingobacterium</taxon>
    </lineage>
</organism>
<evidence type="ECO:0000313" key="3">
    <source>
        <dbReference type="EMBL" id="MEN5380707.1"/>
    </source>
</evidence>
<keyword evidence="4" id="KW-1185">Reference proteome</keyword>
<evidence type="ECO:0000259" key="2">
    <source>
        <dbReference type="Pfam" id="PF10593"/>
    </source>
</evidence>
<dbReference type="EMBL" id="JBDJNQ010000024">
    <property type="protein sequence ID" value="MEN5380707.1"/>
    <property type="molecule type" value="Genomic_DNA"/>
</dbReference>
<accession>A0ABV0C4Y4</accession>
<comment type="caution">
    <text evidence="3">The sequence shown here is derived from an EMBL/GenBank/DDBJ whole genome shotgun (WGS) entry which is preliminary data.</text>
</comment>
<reference evidence="3 4" key="1">
    <citation type="submission" date="2024-04" db="EMBL/GenBank/DDBJ databases">
        <title>WGS of bacteria from Torrens River.</title>
        <authorList>
            <person name="Wyrsch E.R."/>
            <person name="Drigo B."/>
        </authorList>
    </citation>
    <scope>NUCLEOTIDE SEQUENCE [LARGE SCALE GENOMIC DNA]</scope>
    <source>
        <strain evidence="3 4">TWI391</strain>
    </source>
</reference>
<sequence>MNFVELIKTFIKEELKNYDRIVDSTFDEIRETVLNTMTLVSKIFREFDPEEKASIYASAVREYKSVYPIDLDDSESIVKSNHPFWLTEDRKKAIDALQENYLKRYLTYLGSRGRSEKVIETIRTSSESIMGKLGDPMSSVPFYCKGMVVGSVQSGKTGNFNAVINRSVDSGYKLIIVLSGIMEDLRVQTQERVEEEVIGYGIIDKKNPRKGAKGVGLISKFEDIQLTTPTSYQSDFKKTLKEADFPLNRRNILICKKNSGVLKNLLLWLNEHLEEGKDKHNIPLLIVDDESDNASLNNLGSKGIEEASKINGHIRAILALFTRKSYLGYTATPFANVLADRNKLGEKKWIINDKINGEAVEKEFALVDNIYPDDFIELLKNPTNYIGAKQLFETVYDDEVRKLPIIETIYDYTTYFPERVVGAVGSARPAALDDTDNGVKTRAAKKEDHFPQQLPQSLKDAVGCFILSIALRYSRQGAMIGTSLFNPHHTMLVHVSRFITWQNKTKDLVKSFLDELDDRVTSDNPNSKSSIYNYFEKLWYKYYAYIIENIKLHISDDFKDEFLIPKTFNDLKPLLGESIKGINVLAVNSATGDKLIYEKDQYGKGAKYIAVGGNRLSRGFTLEGLTINYFLRNTNFSDTLLQMGRWFGYRPGYLDCCKIFTTSDAVAKFDSTTRAIEELEIEFTKMSREGKQPKDYELRVRKHPGTLKITRPSILQNTKEVKWSYQDQLVQTTKFNVSKASEVKNVWLAFKDFFKEKKSDKVDDCLLYRTDCKGIIDFLKLPNIYYDFDEELNSVMKFIELCKEKNFLQNWTIAIKLKGASQKYLSAGETGFAEQVELTVRSGPKAKEGNRYYSDFVHKGIFAAGNASANIVTSGKDFSLLLGQKQKEDALFKFRNEKTDAYLKKKKETTVEEAKEKAKKLNPPERIYREEMSDQDGLLVVYLMDMDSVYNDENNQEVHDLYLKRGFKKEDKTPLIGIAIGFPKISPDPGGTYAKGDYKASEDVGDEDEPEAVLHNSEQN</sequence>
<dbReference type="Pfam" id="PF10593">
    <property type="entry name" value="Z1"/>
    <property type="match status" value="1"/>
</dbReference>
<dbReference type="Proteomes" id="UP001409291">
    <property type="component" value="Unassembled WGS sequence"/>
</dbReference>
<gene>
    <name evidence="3" type="ORF">ABE541_25825</name>
</gene>
<feature type="region of interest" description="Disordered" evidence="1">
    <location>
        <begin position="985"/>
        <end position="1020"/>
    </location>
</feature>
<feature type="domain" description="Putative endonuclease Z1" evidence="2">
    <location>
        <begin position="457"/>
        <end position="705"/>
    </location>
</feature>
<dbReference type="InterPro" id="IPR018310">
    <property type="entry name" value="Put_endonuclease_Z1-dom"/>
</dbReference>
<evidence type="ECO:0000256" key="1">
    <source>
        <dbReference type="SAM" id="MobiDB-lite"/>
    </source>
</evidence>
<proteinExistence type="predicted"/>
<dbReference type="RefSeq" id="WP_346583636.1">
    <property type="nucleotide sequence ID" value="NZ_JBDJNQ010000024.1"/>
</dbReference>
<name>A0ABV0C4Y4_9SPHI</name>